<dbReference type="Proteomes" id="UP001431532">
    <property type="component" value="Unassembled WGS sequence"/>
</dbReference>
<name>A0AAW6U7V4_9MOLU</name>
<comment type="caution">
    <text evidence="2">The sequence shown here is derived from an EMBL/GenBank/DDBJ whole genome shotgun (WGS) entry which is preliminary data.</text>
</comment>
<organism evidence="2 3">
    <name type="scientific">Peloplasma aerotolerans</name>
    <dbReference type="NCBI Taxonomy" id="3044389"/>
    <lineage>
        <taxon>Bacteria</taxon>
        <taxon>Bacillati</taxon>
        <taxon>Mycoplasmatota</taxon>
        <taxon>Mollicutes</taxon>
        <taxon>Acholeplasmatales</taxon>
        <taxon>Acholeplasmataceae</taxon>
        <taxon>Peloplasma</taxon>
    </lineage>
</organism>
<evidence type="ECO:0000313" key="2">
    <source>
        <dbReference type="EMBL" id="MDI6452855.1"/>
    </source>
</evidence>
<proteinExistence type="predicted"/>
<sequence length="306" mass="35975">MMCKKLRVIRFILRLTLIFIIMISIAVSIQTIKVNRQIEQFINRATTSESDTVLFSDGTIEERMYHPIKREYDYETNDIRSVFSHDEDKKFIGQKGDIFVTQESPFPSIFGVHQIMTFYVGGHAALHNGNDQFLEAVGFPGPDESILDIIRDPSDGTHNFSVGVRKSNTNYWMLPNFRNESHKDYPYYGNYYRKQFTVLRVKNIDEGQLDLTLDYANMHYENRSLYNFLFFFDMKNKFYCTDFISRSYRHAINHTEKDETFPKTLNDNGFVTTVNDLILSKDTYISVYVENKDGIRHIYYLADSNE</sequence>
<reference evidence="2" key="1">
    <citation type="submission" date="2023-05" db="EMBL/GenBank/DDBJ databases">
        <title>Mariniplasma microaerophilum sp. nov., a novel anaerobic mollicute isolated from terrestrial mud volcano, Taman Peninsula, Russia.</title>
        <authorList>
            <person name="Khomyakova M.A."/>
            <person name="Merkel A.Y."/>
            <person name="Slobodkin A.I."/>
        </authorList>
    </citation>
    <scope>NUCLEOTIDE SEQUENCE</scope>
    <source>
        <strain evidence="2">M4Ah</strain>
    </source>
</reference>
<keyword evidence="1" id="KW-1133">Transmembrane helix</keyword>
<keyword evidence="3" id="KW-1185">Reference proteome</keyword>
<dbReference type="InterPro" id="IPR038765">
    <property type="entry name" value="Papain-like_cys_pep_sf"/>
</dbReference>
<evidence type="ECO:0000256" key="1">
    <source>
        <dbReference type="SAM" id="Phobius"/>
    </source>
</evidence>
<accession>A0AAW6U7V4</accession>
<dbReference type="Gene3D" id="3.90.1720.10">
    <property type="entry name" value="endopeptidase domain like (from Nostoc punctiforme)"/>
    <property type="match status" value="1"/>
</dbReference>
<keyword evidence="1" id="KW-0472">Membrane</keyword>
<feature type="transmembrane region" description="Helical" evidence="1">
    <location>
        <begin position="12"/>
        <end position="32"/>
    </location>
</feature>
<dbReference type="SUPFAM" id="SSF54001">
    <property type="entry name" value="Cysteine proteinases"/>
    <property type="match status" value="1"/>
</dbReference>
<dbReference type="EMBL" id="JASCXW010000012">
    <property type="protein sequence ID" value="MDI6452855.1"/>
    <property type="molecule type" value="Genomic_DNA"/>
</dbReference>
<gene>
    <name evidence="2" type="ORF">QJ521_04695</name>
</gene>
<dbReference type="AlphaFoldDB" id="A0AAW6U7V4"/>
<dbReference type="RefSeq" id="WP_282839279.1">
    <property type="nucleotide sequence ID" value="NZ_JASCXW010000012.1"/>
</dbReference>
<keyword evidence="1" id="KW-0812">Transmembrane</keyword>
<protein>
    <submittedName>
        <fullName evidence="2">Uncharacterized protein</fullName>
    </submittedName>
</protein>
<evidence type="ECO:0000313" key="3">
    <source>
        <dbReference type="Proteomes" id="UP001431532"/>
    </source>
</evidence>